<reference evidence="2 3" key="1">
    <citation type="journal article" date="2010" name="ChemBioChem">
        <title>Cloning and characterization of the biosynthetic gene cluster of 16-membered macrolide antibiotic FD-891: involvement of a dual functional cytochrome P450 monooxygenase catalyzing epoxidation and hydroxylation.</title>
        <authorList>
            <person name="Kudo F."/>
            <person name="Motegi A."/>
            <person name="Mizoue K."/>
            <person name="Eguchi T."/>
        </authorList>
    </citation>
    <scope>NUCLEOTIDE SEQUENCE [LARGE SCALE GENOMIC DNA]</scope>
    <source>
        <strain evidence="2 3">A-8890</strain>
    </source>
</reference>
<evidence type="ECO:0000256" key="1">
    <source>
        <dbReference type="SAM" id="MobiDB-lite"/>
    </source>
</evidence>
<reference evidence="2 3" key="2">
    <citation type="journal article" date="2023" name="ChemBioChem">
        <title>Acyltransferase Domain Exchange between Two Independent Type I Polyketide Synthases in the Same Producer Strain of Macrolide Antibiotics.</title>
        <authorList>
            <person name="Kudo F."/>
            <person name="Kishikawa K."/>
            <person name="Tsuboi K."/>
            <person name="Kido T."/>
            <person name="Usui T."/>
            <person name="Hashimoto J."/>
            <person name="Shin-Ya K."/>
            <person name="Miyanaga A."/>
            <person name="Eguchi T."/>
        </authorList>
    </citation>
    <scope>NUCLEOTIDE SEQUENCE [LARGE SCALE GENOMIC DNA]</scope>
    <source>
        <strain evidence="2 3">A-8890</strain>
    </source>
</reference>
<sequence length="102" mass="11124">MRDVVSPEGGLRLRRGAGGQGREPTGKAALRRCVIGSDEVFSWRLAGQCAVSRPAVHTACVRRSNIGCINGYRSSVRLEPWQKYPGSTQINMGIEAGMHVER</sequence>
<organism evidence="2 3">
    <name type="scientific">Streptomyces graminofaciens</name>
    <dbReference type="NCBI Taxonomy" id="68212"/>
    <lineage>
        <taxon>Bacteria</taxon>
        <taxon>Bacillati</taxon>
        <taxon>Actinomycetota</taxon>
        <taxon>Actinomycetes</taxon>
        <taxon>Kitasatosporales</taxon>
        <taxon>Streptomycetaceae</taxon>
        <taxon>Streptomyces</taxon>
    </lineage>
</organism>
<accession>A0ABN5VZR4</accession>
<evidence type="ECO:0000313" key="2">
    <source>
        <dbReference type="EMBL" id="BBC38763.1"/>
    </source>
</evidence>
<name>A0ABN5VZR4_9ACTN</name>
<evidence type="ECO:0000313" key="3">
    <source>
        <dbReference type="Proteomes" id="UP001321542"/>
    </source>
</evidence>
<feature type="region of interest" description="Disordered" evidence="1">
    <location>
        <begin position="1"/>
        <end position="25"/>
    </location>
</feature>
<dbReference type="EMBL" id="AP018448">
    <property type="protein sequence ID" value="BBC38763.1"/>
    <property type="molecule type" value="Genomic_DNA"/>
</dbReference>
<protein>
    <submittedName>
        <fullName evidence="2">Uncharacterized protein</fullName>
    </submittedName>
</protein>
<keyword evidence="3" id="KW-1185">Reference proteome</keyword>
<gene>
    <name evidence="2" type="ORF">SGFS_100570</name>
</gene>
<dbReference type="Proteomes" id="UP001321542">
    <property type="component" value="Chromosome"/>
</dbReference>
<proteinExistence type="predicted"/>